<proteinExistence type="predicted"/>
<feature type="transmembrane region" description="Helical" evidence="6">
    <location>
        <begin position="172"/>
        <end position="189"/>
    </location>
</feature>
<organism evidence="9">
    <name type="scientific">Ditylum brightwellii</name>
    <dbReference type="NCBI Taxonomy" id="49249"/>
    <lineage>
        <taxon>Eukaryota</taxon>
        <taxon>Sar</taxon>
        <taxon>Stramenopiles</taxon>
        <taxon>Ochrophyta</taxon>
        <taxon>Bacillariophyta</taxon>
        <taxon>Mediophyceae</taxon>
        <taxon>Lithodesmiophycidae</taxon>
        <taxon>Lithodesmiales</taxon>
        <taxon>Lithodesmiaceae</taxon>
        <taxon>Ditylum</taxon>
    </lineage>
</organism>
<dbReference type="GO" id="GO:0015179">
    <property type="term" value="F:L-amino acid transmembrane transporter activity"/>
    <property type="evidence" value="ECO:0007669"/>
    <property type="project" value="TreeGrafter"/>
</dbReference>
<feature type="transmembrane region" description="Helical" evidence="6">
    <location>
        <begin position="201"/>
        <end position="219"/>
    </location>
</feature>
<dbReference type="EMBL" id="HBNS01061019">
    <property type="protein sequence ID" value="CAE4668551.1"/>
    <property type="molecule type" value="Transcribed_RNA"/>
</dbReference>
<feature type="transmembrane region" description="Helical" evidence="6">
    <location>
        <begin position="134"/>
        <end position="152"/>
    </location>
</feature>
<dbReference type="Pfam" id="PF01490">
    <property type="entry name" value="Aa_trans"/>
    <property type="match status" value="1"/>
</dbReference>
<dbReference type="GO" id="GO:0016020">
    <property type="term" value="C:membrane"/>
    <property type="evidence" value="ECO:0007669"/>
    <property type="project" value="UniProtKB-SubCell"/>
</dbReference>
<gene>
    <name evidence="8" type="ORF">DBRI00130_LOCUS43969</name>
    <name evidence="9" type="ORF">DBRI00130_LOCUS43972</name>
</gene>
<keyword evidence="4 6" id="KW-0472">Membrane</keyword>
<dbReference type="InterPro" id="IPR013057">
    <property type="entry name" value="AA_transpt_TM"/>
</dbReference>
<feature type="domain" description="Amino acid transporter transmembrane" evidence="7">
    <location>
        <begin position="29"/>
        <end position="503"/>
    </location>
</feature>
<reference evidence="9" key="1">
    <citation type="submission" date="2021-01" db="EMBL/GenBank/DDBJ databases">
        <authorList>
            <person name="Corre E."/>
            <person name="Pelletier E."/>
            <person name="Niang G."/>
            <person name="Scheremetjew M."/>
            <person name="Finn R."/>
            <person name="Kale V."/>
            <person name="Holt S."/>
            <person name="Cochrane G."/>
            <person name="Meng A."/>
            <person name="Brown T."/>
            <person name="Cohen L."/>
        </authorList>
    </citation>
    <scope>NUCLEOTIDE SEQUENCE</scope>
    <source>
        <strain evidence="9">GSO104</strain>
    </source>
</reference>
<feature type="transmembrane region" description="Helical" evidence="6">
    <location>
        <begin position="480"/>
        <end position="503"/>
    </location>
</feature>
<dbReference type="PANTHER" id="PTHR22950">
    <property type="entry name" value="AMINO ACID TRANSPORTER"/>
    <property type="match status" value="1"/>
</dbReference>
<name>A0A6V2QE04_9STRA</name>
<keyword evidence="3 6" id="KW-1133">Transmembrane helix</keyword>
<protein>
    <recommendedName>
        <fullName evidence="7">Amino acid transporter transmembrane domain-containing protein</fullName>
    </recommendedName>
</protein>
<accession>A0A6V2QE04</accession>
<dbReference type="AlphaFoldDB" id="A0A6V2QE04"/>
<dbReference type="PANTHER" id="PTHR22950:SF681">
    <property type="entry name" value="SH2 DOMAIN-CONTAINING PROTEIN"/>
    <property type="match status" value="1"/>
</dbReference>
<keyword evidence="2 6" id="KW-0812">Transmembrane</keyword>
<comment type="subcellular location">
    <subcellularLocation>
        <location evidence="1">Membrane</location>
        <topology evidence="1">Multi-pass membrane protein</topology>
    </subcellularLocation>
</comment>
<feature type="transmembrane region" description="Helical" evidence="6">
    <location>
        <begin position="430"/>
        <end position="453"/>
    </location>
</feature>
<evidence type="ECO:0000256" key="2">
    <source>
        <dbReference type="ARBA" id="ARBA00022692"/>
    </source>
</evidence>
<feature type="transmembrane region" description="Helical" evidence="6">
    <location>
        <begin position="247"/>
        <end position="268"/>
    </location>
</feature>
<evidence type="ECO:0000313" key="9">
    <source>
        <dbReference type="EMBL" id="CAE4668557.1"/>
    </source>
</evidence>
<evidence type="ECO:0000259" key="7">
    <source>
        <dbReference type="Pfam" id="PF01490"/>
    </source>
</evidence>
<evidence type="ECO:0000256" key="4">
    <source>
        <dbReference type="ARBA" id="ARBA00023136"/>
    </source>
</evidence>
<evidence type="ECO:0000256" key="5">
    <source>
        <dbReference type="SAM" id="MobiDB-lite"/>
    </source>
</evidence>
<dbReference type="EMBL" id="HBNS01061022">
    <property type="protein sequence ID" value="CAE4668557.1"/>
    <property type="molecule type" value="Transcribed_RNA"/>
</dbReference>
<feature type="transmembrane region" description="Helical" evidence="6">
    <location>
        <begin position="331"/>
        <end position="353"/>
    </location>
</feature>
<evidence type="ECO:0000256" key="6">
    <source>
        <dbReference type="SAM" id="Phobius"/>
    </source>
</evidence>
<feature type="transmembrane region" description="Helical" evidence="6">
    <location>
        <begin position="280"/>
        <end position="303"/>
    </location>
</feature>
<sequence>MNDTSDTQSGNGDDGGIIDNNINNRNHGGISVGEATVHIVRGNLGPGALSLPFAYARAGWASGTVLMLAVIAQAVYSMKLLASIENELVSDIDRNNGQNDGVTFVSESVDDVASRRLNLGEVAERCISTRARRAINLFLFISQSGVCCVFISLVSENVASLVAVWHDRRNRYILLLFPLFASISLLNKFRDMKIISHFGNFAMISVVLVASSAAIAELAHMDNGGEYAKEAAAPQGVPKFLPTVKDLFLIASTSFYAFEGLGIVLPIANSMAQPHKFSNALRRSTIVLFSSYLLLGVTCGIAYHDRIDSGSITAFLANDARDQNAAHWKVLVFNITNALVALAVFLTFPLQLFPAAEVFDQWFCSSFSCQSIYKLCPPNSRNYSDSSSLNLDSTELEQNYIFLPGGNNTSEEAHAHPCNAEKYYWMLRRVLLVAFFTLLTLAVPNVGLIVQLVGSIGSTTLAATPSVCNVSLNVKRNLPIYPLDIAIIIFCGILMVFGTVFAIKDIIDAHSS</sequence>
<feature type="region of interest" description="Disordered" evidence="5">
    <location>
        <begin position="1"/>
        <end position="20"/>
    </location>
</feature>
<evidence type="ECO:0000256" key="1">
    <source>
        <dbReference type="ARBA" id="ARBA00004141"/>
    </source>
</evidence>
<evidence type="ECO:0000313" key="8">
    <source>
        <dbReference type="EMBL" id="CAE4668551.1"/>
    </source>
</evidence>
<feature type="transmembrane region" description="Helical" evidence="6">
    <location>
        <begin position="54"/>
        <end position="76"/>
    </location>
</feature>
<evidence type="ECO:0000256" key="3">
    <source>
        <dbReference type="ARBA" id="ARBA00022989"/>
    </source>
</evidence>